<keyword evidence="2" id="KW-1185">Reference proteome</keyword>
<evidence type="ECO:0000313" key="1">
    <source>
        <dbReference type="EMBL" id="CUH81020.1"/>
    </source>
</evidence>
<accession>A0A0P1GHY5</accession>
<reference evidence="1 2" key="1">
    <citation type="submission" date="2015-09" db="EMBL/GenBank/DDBJ databases">
        <authorList>
            <consortium name="Swine Surveillance"/>
        </authorList>
    </citation>
    <scope>NUCLEOTIDE SEQUENCE [LARGE SCALE GENOMIC DNA]</scope>
    <source>
        <strain evidence="1 2">CECT 7648</strain>
    </source>
</reference>
<dbReference type="Proteomes" id="UP000054935">
    <property type="component" value="Unassembled WGS sequence"/>
</dbReference>
<sequence>MAREWSGLEAYISNRLARQPGPAWLDDQPINVAARACEMLGMFLLQPPMVSLSRLGEEDWHQAGKHGFEISAGGGEAIRAALQERIDAALTGDRSGGAQKVFGCLYKWLQYRQDAKGKGPIREVVWELILDNFPYEAGTMLFGEPVDRQRVHSVYSLGKKVGLSPRAVQRAAILNGVLNAELGKPRSYEILDAEEVEALAEIMLSSMSIAGLAEFLGSTFKQADDLVRAGLISRMQGEDGEVRSTRKTILHASAEGFLEELLSQAERVKAPSEGMMNIDAAVDRSRWPALDVFQGILSGALSRVEIVDPKLKVQGLLVDPVEVRDALARIKGDGRVGSFEAAALLGVRQIEFSNLARLRGPNGTPYLAQHVEPNTRGRGVKLFDVAGIEAFLRDYVLLQELAEKAGVGRLGVKYKLDAFGSVRSMMPRPRGGCGIGGRMWRGCWDRWGYQVSTIPSLSSLRVSSACTNDERGSLR</sequence>
<proteinExistence type="predicted"/>
<gene>
    <name evidence="1" type="ORF">TRN7648_03292</name>
</gene>
<evidence type="ECO:0000313" key="2">
    <source>
        <dbReference type="Proteomes" id="UP000054935"/>
    </source>
</evidence>
<dbReference type="RefSeq" id="WP_058248721.1">
    <property type="nucleotide sequence ID" value="NZ_CYSE01000006.1"/>
</dbReference>
<organism evidence="1 2">
    <name type="scientific">Tropicibacter naphthalenivorans</name>
    <dbReference type="NCBI Taxonomy" id="441103"/>
    <lineage>
        <taxon>Bacteria</taxon>
        <taxon>Pseudomonadati</taxon>
        <taxon>Pseudomonadota</taxon>
        <taxon>Alphaproteobacteria</taxon>
        <taxon>Rhodobacterales</taxon>
        <taxon>Roseobacteraceae</taxon>
        <taxon>Tropicibacter</taxon>
    </lineage>
</organism>
<dbReference type="EMBL" id="CYSE01000006">
    <property type="protein sequence ID" value="CUH81020.1"/>
    <property type="molecule type" value="Genomic_DNA"/>
</dbReference>
<protein>
    <submittedName>
        <fullName evidence="1">Uncharacterized protein</fullName>
    </submittedName>
</protein>
<dbReference type="OrthoDB" id="7595282at2"/>
<dbReference type="STRING" id="441103.TRN7648_03292"/>
<name>A0A0P1GHY5_9RHOB</name>
<dbReference type="AlphaFoldDB" id="A0A0P1GHY5"/>